<dbReference type="InterPro" id="IPR047763">
    <property type="entry name" value="PG_bind_dom_phiBT1-type"/>
</dbReference>
<dbReference type="EMBL" id="KN293996">
    <property type="protein sequence ID" value="EEH40486.2"/>
    <property type="molecule type" value="Genomic_DNA"/>
</dbReference>
<dbReference type="eggNOG" id="ENOG502TD8H">
    <property type="taxonomic scope" value="Eukaryota"/>
</dbReference>
<dbReference type="HOGENOM" id="CLU_047276_2_0_1"/>
<evidence type="ECO:0000313" key="2">
    <source>
        <dbReference type="EMBL" id="EEH40486.2"/>
    </source>
</evidence>
<dbReference type="Gene3D" id="3.40.80.10">
    <property type="entry name" value="Peptidoglycan recognition protein-like"/>
    <property type="match status" value="1"/>
</dbReference>
<evidence type="ECO:0000256" key="1">
    <source>
        <dbReference type="SAM" id="MobiDB-lite"/>
    </source>
</evidence>
<dbReference type="InterPro" id="IPR002502">
    <property type="entry name" value="Amidase_domain"/>
</dbReference>
<keyword evidence="3" id="KW-1185">Reference proteome</keyword>
<dbReference type="SUPFAM" id="SSF55846">
    <property type="entry name" value="N-acetylmuramoyl-L-alanine amidase-like"/>
    <property type="match status" value="1"/>
</dbReference>
<dbReference type="RefSeq" id="XP_002795835.2">
    <property type="nucleotide sequence ID" value="XM_002795789.2"/>
</dbReference>
<dbReference type="InterPro" id="IPR036505">
    <property type="entry name" value="Amidase/PGRP_sf"/>
</dbReference>
<dbReference type="GO" id="GO:0009253">
    <property type="term" value="P:peptidoglycan catabolic process"/>
    <property type="evidence" value="ECO:0007669"/>
    <property type="project" value="InterPro"/>
</dbReference>
<protein>
    <recommendedName>
        <fullName evidence="4">Peptidoglycan recognition protein family domain-containing protein</fullName>
    </recommendedName>
</protein>
<evidence type="ECO:0008006" key="4">
    <source>
        <dbReference type="Google" id="ProtNLM"/>
    </source>
</evidence>
<dbReference type="GeneID" id="9099155"/>
<dbReference type="VEuPathDB" id="FungiDB:PAAG_02541"/>
<organism evidence="2 3">
    <name type="scientific">Paracoccidioides lutzii (strain ATCC MYA-826 / Pb01)</name>
    <name type="common">Paracoccidioides brasiliensis</name>
    <dbReference type="NCBI Taxonomy" id="502779"/>
    <lineage>
        <taxon>Eukaryota</taxon>
        <taxon>Fungi</taxon>
        <taxon>Dikarya</taxon>
        <taxon>Ascomycota</taxon>
        <taxon>Pezizomycotina</taxon>
        <taxon>Eurotiomycetes</taxon>
        <taxon>Eurotiomycetidae</taxon>
        <taxon>Onygenales</taxon>
        <taxon>Ajellomycetaceae</taxon>
        <taxon>Paracoccidioides</taxon>
    </lineage>
</organism>
<dbReference type="STRING" id="502779.C1GV68"/>
<name>C1GV68_PARBA</name>
<accession>C1GV68</accession>
<dbReference type="OrthoDB" id="10001926at2759"/>
<evidence type="ECO:0000313" key="3">
    <source>
        <dbReference type="Proteomes" id="UP000002059"/>
    </source>
</evidence>
<feature type="compositionally biased region" description="Gly residues" evidence="1">
    <location>
        <begin position="188"/>
        <end position="198"/>
    </location>
</feature>
<sequence length="286" mass="30542">MKFDSALPGRLLEGESSEMPLGNDSPTENLKLSNSLAENSGGAKLAKSSMSPVGNPKGVKIHCTGGYISKGSHSKCARKMRAIQTQHRNDKANGWGDIAYTLAVCQHGYVFEDRGSKYQITRSVLALAGSAGDTTPSKEMIQGINDAVTYLRSKGVGKEVKGHRHGWATSCPGGPLYKLLKEGKLNPSGGGGGGGGGRTPKPPETKYSKFPAASWFHRKPRSSIVTVMGKRLVAEGCSAYKEGPGPQCTDADRASYKKWQQKLGFTGKVADGWPGKTSWTKLKVRK</sequence>
<feature type="region of interest" description="Disordered" evidence="1">
    <location>
        <begin position="182"/>
        <end position="206"/>
    </location>
</feature>
<feature type="region of interest" description="Disordered" evidence="1">
    <location>
        <begin position="1"/>
        <end position="26"/>
    </location>
</feature>
<proteinExistence type="predicted"/>
<dbReference type="KEGG" id="pbl:PAAG_02541"/>
<dbReference type="Proteomes" id="UP000002059">
    <property type="component" value="Partially assembled WGS sequence"/>
</dbReference>
<dbReference type="AlphaFoldDB" id="C1GV68"/>
<dbReference type="NCBIfam" id="NF038080">
    <property type="entry name" value="PG_bind_siph"/>
    <property type="match status" value="1"/>
</dbReference>
<reference evidence="2 3" key="1">
    <citation type="journal article" date="2011" name="PLoS Genet.">
        <title>Comparative genomic analysis of human fungal pathogens causing paracoccidioidomycosis.</title>
        <authorList>
            <person name="Desjardins C.A."/>
            <person name="Champion M.D."/>
            <person name="Holder J.W."/>
            <person name="Muszewska A."/>
            <person name="Goldberg J."/>
            <person name="Bailao A.M."/>
            <person name="Brigido M.M."/>
            <person name="Ferreira M.E."/>
            <person name="Garcia A.M."/>
            <person name="Grynberg M."/>
            <person name="Gujja S."/>
            <person name="Heiman D.I."/>
            <person name="Henn M.R."/>
            <person name="Kodira C.D."/>
            <person name="Leon-Narvaez H."/>
            <person name="Longo L.V."/>
            <person name="Ma L.J."/>
            <person name="Malavazi I."/>
            <person name="Matsuo A.L."/>
            <person name="Morais F.V."/>
            <person name="Pereira M."/>
            <person name="Rodriguez-Brito S."/>
            <person name="Sakthikumar S."/>
            <person name="Salem-Izacc S.M."/>
            <person name="Sykes S.M."/>
            <person name="Teixeira M.M."/>
            <person name="Vallejo M.C."/>
            <person name="Walter M.E."/>
            <person name="Yandava C."/>
            <person name="Young S."/>
            <person name="Zeng Q."/>
            <person name="Zucker J."/>
            <person name="Felipe M.S."/>
            <person name="Goldman G.H."/>
            <person name="Haas B.J."/>
            <person name="McEwen J.G."/>
            <person name="Nino-Vega G."/>
            <person name="Puccia R."/>
            <person name="San-Blas G."/>
            <person name="Soares C.M."/>
            <person name="Birren B.W."/>
            <person name="Cuomo C.A."/>
        </authorList>
    </citation>
    <scope>NUCLEOTIDE SEQUENCE [LARGE SCALE GENOMIC DNA]</scope>
    <source>
        <strain evidence="3">ATCC MYA-826 / Pb01</strain>
    </source>
</reference>
<gene>
    <name evidence="2" type="ORF">PAAG_02541</name>
</gene>
<dbReference type="GO" id="GO:0008745">
    <property type="term" value="F:N-acetylmuramoyl-L-alanine amidase activity"/>
    <property type="evidence" value="ECO:0007669"/>
    <property type="project" value="InterPro"/>
</dbReference>
<dbReference type="CDD" id="cd06583">
    <property type="entry name" value="PGRP"/>
    <property type="match status" value="1"/>
</dbReference>
<dbReference type="OMA" id="RASYKKW"/>